<proteinExistence type="predicted"/>
<keyword evidence="3" id="KW-1185">Reference proteome</keyword>
<dbReference type="EMBL" id="JWIN03000027">
    <property type="protein sequence ID" value="KAB1257450.1"/>
    <property type="molecule type" value="Genomic_DNA"/>
</dbReference>
<dbReference type="Proteomes" id="UP000299084">
    <property type="component" value="Unassembled WGS sequence"/>
</dbReference>
<dbReference type="InterPro" id="IPR015943">
    <property type="entry name" value="WD40/YVTN_repeat-like_dom_sf"/>
</dbReference>
<dbReference type="PANTHER" id="PTHR12219">
    <property type="entry name" value="NADH-UBIQUINONE OXIDOREDUCTASE"/>
    <property type="match status" value="1"/>
</dbReference>
<dbReference type="SUPFAM" id="SSF50978">
    <property type="entry name" value="WD40 repeat-like"/>
    <property type="match status" value="1"/>
</dbReference>
<evidence type="ECO:0000313" key="3">
    <source>
        <dbReference type="Proteomes" id="UP000299084"/>
    </source>
</evidence>
<dbReference type="AlphaFoldDB" id="A0A5N4CFB3"/>
<dbReference type="InterPro" id="IPR006885">
    <property type="entry name" value="NADH_UbQ_FeS_4_mit-like"/>
</dbReference>
<dbReference type="STRING" id="9838.ENSCDRP00005030352"/>
<dbReference type="Gene3D" id="2.130.10.10">
    <property type="entry name" value="YVTN repeat-like/Quinoprotein amine dehydrogenase"/>
    <property type="match status" value="1"/>
</dbReference>
<dbReference type="GO" id="GO:0022900">
    <property type="term" value="P:electron transport chain"/>
    <property type="evidence" value="ECO:0007669"/>
    <property type="project" value="InterPro"/>
</dbReference>
<name>A0A5N4CFB3_CAMDR</name>
<comment type="caution">
    <text evidence="2">The sequence shown here is derived from an EMBL/GenBank/DDBJ whole genome shotgun (WGS) entry which is preliminary data.</text>
</comment>
<dbReference type="InterPro" id="IPR049547">
    <property type="entry name" value="WDR93_beta-prop"/>
</dbReference>
<protein>
    <submittedName>
        <fullName evidence="2">WD repeat-containing protein 93</fullName>
    </submittedName>
</protein>
<organism evidence="2 3">
    <name type="scientific">Camelus dromedarius</name>
    <name type="common">Dromedary</name>
    <name type="synonym">Arabian camel</name>
    <dbReference type="NCBI Taxonomy" id="9838"/>
    <lineage>
        <taxon>Eukaryota</taxon>
        <taxon>Metazoa</taxon>
        <taxon>Chordata</taxon>
        <taxon>Craniata</taxon>
        <taxon>Vertebrata</taxon>
        <taxon>Euteleostomi</taxon>
        <taxon>Mammalia</taxon>
        <taxon>Eutheria</taxon>
        <taxon>Laurasiatheria</taxon>
        <taxon>Artiodactyla</taxon>
        <taxon>Tylopoda</taxon>
        <taxon>Camelidae</taxon>
        <taxon>Camelus</taxon>
    </lineage>
</organism>
<dbReference type="PANTHER" id="PTHR12219:SF17">
    <property type="entry name" value="WD REPEAT-CONTAINING PROTEIN 93"/>
    <property type="match status" value="1"/>
</dbReference>
<feature type="region of interest" description="Disordered" evidence="1">
    <location>
        <begin position="641"/>
        <end position="664"/>
    </location>
</feature>
<sequence>MFSAPPSVMTSPKGNRAHKMKLPIFTQKGMLVVPSPTEKDWSKDDEDNCVFSDPEQEVDSLPQPYRMINKLVNFLFDRSWEIIEERDVLRTAELSRIQPTIYSPFIESTLNKMPNCMAVSQDYVFIGGMKGFSIYNLHNAKRIYVWEKLKVDVTSIWATDLGNEILIAPVDEMGTCIVRLFYFYKDSLFLIKAINEVEKPQLSQVAPVTMTTTLSKEAETQQPTALSAADTWTTLARSSAAVPWFPNAGAGDICLDVYKLPKESWLKEVEYPQLSANSKKKVRQLQMNTLDPVKTDSFEMDINICFRGDVKLSLPVHIMKIKPPKPVTGTTFKSPLEVFAKIEDCCGLGSGQNHFIKDSQWEQQVAIFNATYKKYLVGEWEEELLSMATFHFLLPSFIIAMPAEVKNPPGVACVLGVHWTGSHNFFLYSLNRTLKDKVDPESTWPCAAPITVSQLSCCCSYLVLACEDGVLTLWDLAQGFSLGVIALPERCLCQSIHFLKYFLVHKGQNMYPEGPVKSQMKCVVLGTDGSLYLVAASGTQRPTLSLLVERATDDEQRVQGAERVLIFSSNGSVHLMDVATSQIICAFAPPRSYHLAVPWKPVFVVSSHHPCFLLRGKTPGKVSSLDSCSFCQVSSPQLHPNDPAFVSREQPPRDHPDELGSASNAEDIPNSIFYFNFKACPLLENITRNCTIPQTDMLDNAAFPQVLPLEKRCENFFQKRLQKLEKNKAKEQEHWTRLRRYSLLLQRENFKK</sequence>
<reference evidence="2 3" key="1">
    <citation type="journal article" date="2019" name="Mol. Ecol. Resour.">
        <title>Improving Illumina assemblies with Hi-C and long reads: an example with the North African dromedary.</title>
        <authorList>
            <person name="Elbers J.P."/>
            <person name="Rogers M.F."/>
            <person name="Perelman P.L."/>
            <person name="Proskuryakova A.A."/>
            <person name="Serdyukova N.A."/>
            <person name="Johnson W.E."/>
            <person name="Horin P."/>
            <person name="Corander J."/>
            <person name="Murphy D."/>
            <person name="Burger P.A."/>
        </authorList>
    </citation>
    <scope>NUCLEOTIDE SEQUENCE [LARGE SCALE GENOMIC DNA]</scope>
    <source>
        <strain evidence="2">Drom800</strain>
        <tissue evidence="2">Blood</tissue>
    </source>
</reference>
<dbReference type="InterPro" id="IPR036322">
    <property type="entry name" value="WD40_repeat_dom_sf"/>
</dbReference>
<dbReference type="Pfam" id="PF21030">
    <property type="entry name" value="WDR93"/>
    <property type="match status" value="2"/>
</dbReference>
<accession>A0A5N4CFB3</accession>
<evidence type="ECO:0000313" key="2">
    <source>
        <dbReference type="EMBL" id="KAB1257450.1"/>
    </source>
</evidence>
<evidence type="ECO:0000256" key="1">
    <source>
        <dbReference type="SAM" id="MobiDB-lite"/>
    </source>
</evidence>
<gene>
    <name evidence="2" type="ORF">Cadr_000026087</name>
</gene>